<dbReference type="Pfam" id="PF00069">
    <property type="entry name" value="Pkinase"/>
    <property type="match status" value="1"/>
</dbReference>
<dbReference type="InterPro" id="IPR011009">
    <property type="entry name" value="Kinase-like_dom_sf"/>
</dbReference>
<dbReference type="Gene3D" id="1.10.510.10">
    <property type="entry name" value="Transferase(Phosphotransferase) domain 1"/>
    <property type="match status" value="1"/>
</dbReference>
<keyword evidence="3" id="KW-1185">Reference proteome</keyword>
<dbReference type="SMART" id="SM00220">
    <property type="entry name" value="S_TKc"/>
    <property type="match status" value="1"/>
</dbReference>
<dbReference type="GO" id="GO:0005524">
    <property type="term" value="F:ATP binding"/>
    <property type="evidence" value="ECO:0007669"/>
    <property type="project" value="InterPro"/>
</dbReference>
<dbReference type="Proteomes" id="UP000018415">
    <property type="component" value="Unassembled WGS sequence"/>
</dbReference>
<organism evidence="2 3">
    <name type="scientific">Acinetobacter indicus CIP 110367</name>
    <dbReference type="NCBI Taxonomy" id="1341679"/>
    <lineage>
        <taxon>Bacteria</taxon>
        <taxon>Pseudomonadati</taxon>
        <taxon>Pseudomonadota</taxon>
        <taxon>Gammaproteobacteria</taxon>
        <taxon>Moraxellales</taxon>
        <taxon>Moraxellaceae</taxon>
        <taxon>Acinetobacter</taxon>
    </lineage>
</organism>
<dbReference type="InterPro" id="IPR000719">
    <property type="entry name" value="Prot_kinase_dom"/>
</dbReference>
<dbReference type="RefSeq" id="WP_016659419.1">
    <property type="nucleotide sequence ID" value="NZ_BBSF01000054.1"/>
</dbReference>
<dbReference type="GO" id="GO:0004672">
    <property type="term" value="F:protein kinase activity"/>
    <property type="evidence" value="ECO:0007669"/>
    <property type="project" value="InterPro"/>
</dbReference>
<name>V2UFG3_9GAMM</name>
<evidence type="ECO:0000313" key="2">
    <source>
        <dbReference type="EMBL" id="ESK48917.1"/>
    </source>
</evidence>
<dbReference type="HOGENOM" id="CLU_042388_0_0_6"/>
<dbReference type="PATRIC" id="fig|1341679.3.peg.1550"/>
<reference evidence="2 3" key="1">
    <citation type="submission" date="2013-10" db="EMBL/GenBank/DDBJ databases">
        <title>The Genome Sequence of Acinetobacter indicus CIP 110367.</title>
        <authorList>
            <consortium name="The Broad Institute Genomics Platform"/>
            <consortium name="The Broad Institute Genome Sequencing Center for Infectious Disease"/>
            <person name="Cerqueira G."/>
            <person name="Feldgarden M."/>
            <person name="Courvalin P."/>
            <person name="Grillot-Courvalin C."/>
            <person name="Clermont D."/>
            <person name="Rocha E."/>
            <person name="Yoon E.-J."/>
            <person name="Nemec A."/>
            <person name="Young S.K."/>
            <person name="Zeng Q."/>
            <person name="Gargeya S."/>
            <person name="Fitzgerald M."/>
            <person name="Abouelleil A."/>
            <person name="Alvarado L."/>
            <person name="Berlin A.M."/>
            <person name="Chapman S.B."/>
            <person name="Gainer-Dewar J."/>
            <person name="Goldberg J."/>
            <person name="Gnerre S."/>
            <person name="Griggs A."/>
            <person name="Gujja S."/>
            <person name="Hansen M."/>
            <person name="Howarth C."/>
            <person name="Imamovic A."/>
            <person name="Ireland A."/>
            <person name="Larimer J."/>
            <person name="McCowan C."/>
            <person name="Murphy C."/>
            <person name="Pearson M."/>
            <person name="Poon T.W."/>
            <person name="Priest M."/>
            <person name="Roberts A."/>
            <person name="Saif S."/>
            <person name="Shea T."/>
            <person name="Sykes S."/>
            <person name="Wortman J."/>
            <person name="Nusbaum C."/>
            <person name="Birren B."/>
        </authorList>
    </citation>
    <scope>NUCLEOTIDE SEQUENCE [LARGE SCALE GENOMIC DNA]</scope>
    <source>
        <strain evidence="2 3">CIP 110367</strain>
    </source>
</reference>
<dbReference type="EMBL" id="AYET01000002">
    <property type="protein sequence ID" value="ESK48917.1"/>
    <property type="molecule type" value="Genomic_DNA"/>
</dbReference>
<protein>
    <recommendedName>
        <fullName evidence="1">Protein kinase domain-containing protein</fullName>
    </recommendedName>
</protein>
<accession>V2UFG3</accession>
<dbReference type="OrthoDB" id="1022767at2"/>
<comment type="caution">
    <text evidence="2">The sequence shown here is derived from an EMBL/GenBank/DDBJ whole genome shotgun (WGS) entry which is preliminary data.</text>
</comment>
<dbReference type="eggNOG" id="COG4248">
    <property type="taxonomic scope" value="Bacteria"/>
</dbReference>
<dbReference type="PROSITE" id="PS50011">
    <property type="entry name" value="PROTEIN_KINASE_DOM"/>
    <property type="match status" value="1"/>
</dbReference>
<proteinExistence type="predicted"/>
<evidence type="ECO:0000313" key="3">
    <source>
        <dbReference type="Proteomes" id="UP000018415"/>
    </source>
</evidence>
<dbReference type="SUPFAM" id="SSF56112">
    <property type="entry name" value="Protein kinase-like (PK-like)"/>
    <property type="match status" value="1"/>
</dbReference>
<dbReference type="AlphaFoldDB" id="V2UFG3"/>
<gene>
    <name evidence="2" type="ORF">P253_01577</name>
</gene>
<feature type="domain" description="Protein kinase" evidence="1">
    <location>
        <begin position="16"/>
        <end position="362"/>
    </location>
</feature>
<sequence length="512" mass="59453">MSNIVHCKTHDGRPISYIDQIIGSGAMKDVYFSPDKSYVVCFFNKQKNKFYDNQNDYQEQKRRLLEIVTTMHDSIMNGLGGKYWERSFCWPNALVEHNNLLGIVAPAYSKDFFFEFGSINNDQLLKIKGKEKEGRWFASASNQNRFLDEREKGTWASYLKICMMLARGVRRMHAAGLAHSDLSYKNVLIDPVTGRACIIDLDGLVVPGKFPPDVVGTPDFIAPEVIATSHLDRNDPNRFLPSIRTDRHALAVLIYMYLLYRHPLRGKKVHDLDDSQNDEKLSMGDHALFVEHSINTSNTINTDDWNKSYLPWVDTKKIPYTVTGPYLSELFKKSFEDYLHDPNQRPSANDWEAALTKTTDLLQPCVNQDCTQKWFVFDNSKQPKCSFCGTAYTKKLPILNFYSSRNQKDYKSDNHRLMVWSNQSLFEWHVNALVLPNERLEAHQMRRMGYFVEYNQQWWLVNERMNSLFVFDEENRQHKIEIGNRIELKEGVKIILSKDSGGRLAYVQMSNS</sequence>
<evidence type="ECO:0000259" key="1">
    <source>
        <dbReference type="PROSITE" id="PS50011"/>
    </source>
</evidence>